<evidence type="ECO:0000256" key="1">
    <source>
        <dbReference type="SAM" id="SignalP"/>
    </source>
</evidence>
<proteinExistence type="predicted"/>
<accession>A0A059G7R1</accession>
<dbReference type="InterPro" id="IPR002350">
    <property type="entry name" value="Kazal_dom"/>
</dbReference>
<dbReference type="Gene3D" id="3.30.60.30">
    <property type="match status" value="1"/>
</dbReference>
<evidence type="ECO:0000313" key="3">
    <source>
        <dbReference type="EMBL" id="KDA02630.1"/>
    </source>
</evidence>
<dbReference type="OrthoDB" id="9800302at2"/>
<protein>
    <submittedName>
        <fullName evidence="3">Proteinase inhibitor I1 Kazal</fullName>
    </submittedName>
</protein>
<dbReference type="PROSITE" id="PS51465">
    <property type="entry name" value="KAZAL_2"/>
    <property type="match status" value="1"/>
</dbReference>
<organism evidence="3 4">
    <name type="scientific">Hyphomonas oceanitis SCH89</name>
    <dbReference type="NCBI Taxonomy" id="1280953"/>
    <lineage>
        <taxon>Bacteria</taxon>
        <taxon>Pseudomonadati</taxon>
        <taxon>Pseudomonadota</taxon>
        <taxon>Alphaproteobacteria</taxon>
        <taxon>Hyphomonadales</taxon>
        <taxon>Hyphomonadaceae</taxon>
        <taxon>Hyphomonas</taxon>
    </lineage>
</organism>
<evidence type="ECO:0000313" key="4">
    <source>
        <dbReference type="Proteomes" id="UP000024942"/>
    </source>
</evidence>
<keyword evidence="1" id="KW-0732">Signal</keyword>
<dbReference type="GO" id="GO:0005615">
    <property type="term" value="C:extracellular space"/>
    <property type="evidence" value="ECO:0007669"/>
    <property type="project" value="TreeGrafter"/>
</dbReference>
<dbReference type="InterPro" id="IPR053265">
    <property type="entry name" value="Serpin"/>
</dbReference>
<dbReference type="PANTHER" id="PTHR21131:SF0">
    <property type="entry name" value="GEO10195P1-RELATED"/>
    <property type="match status" value="1"/>
</dbReference>
<dbReference type="AlphaFoldDB" id="A0A059G7R1"/>
<dbReference type="Proteomes" id="UP000024942">
    <property type="component" value="Unassembled WGS sequence"/>
</dbReference>
<keyword evidence="4" id="KW-1185">Reference proteome</keyword>
<dbReference type="SMART" id="SM00280">
    <property type="entry name" value="KAZAL"/>
    <property type="match status" value="1"/>
</dbReference>
<dbReference type="PATRIC" id="fig|1280953.3.peg.1876"/>
<dbReference type="InterPro" id="IPR036058">
    <property type="entry name" value="Kazal_dom_sf"/>
</dbReference>
<comment type="caution">
    <text evidence="3">The sequence shown here is derived from an EMBL/GenBank/DDBJ whole genome shotgun (WGS) entry which is preliminary data.</text>
</comment>
<gene>
    <name evidence="3" type="ORF">HOC_09294</name>
</gene>
<dbReference type="STRING" id="1280953.HOC_09294"/>
<evidence type="ECO:0000259" key="2">
    <source>
        <dbReference type="PROSITE" id="PS51465"/>
    </source>
</evidence>
<dbReference type="EMBL" id="ARYL01000012">
    <property type="protein sequence ID" value="KDA02630.1"/>
    <property type="molecule type" value="Genomic_DNA"/>
</dbReference>
<feature type="signal peptide" evidence="1">
    <location>
        <begin position="1"/>
        <end position="25"/>
    </location>
</feature>
<dbReference type="PROSITE" id="PS51257">
    <property type="entry name" value="PROKAR_LIPOPROTEIN"/>
    <property type="match status" value="1"/>
</dbReference>
<dbReference type="eggNOG" id="ENOG5033HVC">
    <property type="taxonomic scope" value="Bacteria"/>
</dbReference>
<name>A0A059G7R1_9PROT</name>
<feature type="chain" id="PRO_5001573070" evidence="1">
    <location>
        <begin position="26"/>
        <end position="120"/>
    </location>
</feature>
<reference evidence="3 4" key="1">
    <citation type="journal article" date="2014" name="Antonie Van Leeuwenhoek">
        <title>Hyphomonas beringensis sp. nov. and Hyphomonas chukchiensis sp. nov., isolated from surface seawater of the Bering Sea and Chukchi Sea.</title>
        <authorList>
            <person name="Li C."/>
            <person name="Lai Q."/>
            <person name="Li G."/>
            <person name="Dong C."/>
            <person name="Wang J."/>
            <person name="Liao Y."/>
            <person name="Shao Z."/>
        </authorList>
    </citation>
    <scope>NUCLEOTIDE SEQUENCE [LARGE SCALE GENOMIC DNA]</scope>
    <source>
        <strain evidence="3 4">SCH89</strain>
    </source>
</reference>
<sequence>MRFTAITFLFSAFLIATACSAPAPAEPAEPASESVALPISAEGETCGGIAALQCEDGYFCLVQDGMCVSTADYAGTCQKIKPACTREYAPVCGCNGKTYPNTCEAHADGTSVATKGACTG</sequence>
<feature type="domain" description="Kazal-like" evidence="2">
    <location>
        <begin position="71"/>
        <end position="120"/>
    </location>
</feature>
<dbReference type="Pfam" id="PF00050">
    <property type="entry name" value="Kazal_1"/>
    <property type="match status" value="1"/>
</dbReference>
<dbReference type="SUPFAM" id="SSF100895">
    <property type="entry name" value="Kazal-type serine protease inhibitors"/>
    <property type="match status" value="1"/>
</dbReference>
<dbReference type="PANTHER" id="PTHR21131">
    <property type="entry name" value="SERINE-TYPE ENDOPEPTIDASE INHIBITOR"/>
    <property type="match status" value="1"/>
</dbReference>
<dbReference type="RefSeq" id="WP_035537831.1">
    <property type="nucleotide sequence ID" value="NZ_ARYL01000012.1"/>
</dbReference>